<name>A0ABP8I7D3_9BURK</name>
<comment type="caution">
    <text evidence="1">The sequence shown here is derived from an EMBL/GenBank/DDBJ whole genome shotgun (WGS) entry which is preliminary data.</text>
</comment>
<evidence type="ECO:0000313" key="1">
    <source>
        <dbReference type="EMBL" id="GAA4352916.1"/>
    </source>
</evidence>
<dbReference type="RefSeq" id="WP_345540462.1">
    <property type="nucleotide sequence ID" value="NZ_BAABGJ010000076.1"/>
</dbReference>
<evidence type="ECO:0000313" key="2">
    <source>
        <dbReference type="Proteomes" id="UP001500975"/>
    </source>
</evidence>
<protein>
    <submittedName>
        <fullName evidence="1">Uncharacterized protein</fullName>
    </submittedName>
</protein>
<proteinExistence type="predicted"/>
<accession>A0ABP8I7D3</accession>
<organism evidence="1 2">
    <name type="scientific">Variovorax defluvii</name>
    <dbReference type="NCBI Taxonomy" id="913761"/>
    <lineage>
        <taxon>Bacteria</taxon>
        <taxon>Pseudomonadati</taxon>
        <taxon>Pseudomonadota</taxon>
        <taxon>Betaproteobacteria</taxon>
        <taxon>Burkholderiales</taxon>
        <taxon>Comamonadaceae</taxon>
        <taxon>Variovorax</taxon>
    </lineage>
</organism>
<gene>
    <name evidence="1" type="ORF">GCM10023165_42750</name>
</gene>
<dbReference type="Proteomes" id="UP001500975">
    <property type="component" value="Unassembled WGS sequence"/>
</dbReference>
<keyword evidence="2" id="KW-1185">Reference proteome</keyword>
<reference evidence="2" key="1">
    <citation type="journal article" date="2019" name="Int. J. Syst. Evol. Microbiol.">
        <title>The Global Catalogue of Microorganisms (GCM) 10K type strain sequencing project: providing services to taxonomists for standard genome sequencing and annotation.</title>
        <authorList>
            <consortium name="The Broad Institute Genomics Platform"/>
            <consortium name="The Broad Institute Genome Sequencing Center for Infectious Disease"/>
            <person name="Wu L."/>
            <person name="Ma J."/>
        </authorList>
    </citation>
    <scope>NUCLEOTIDE SEQUENCE [LARGE SCALE GENOMIC DNA]</scope>
    <source>
        <strain evidence="2">JCM 17804</strain>
    </source>
</reference>
<sequence length="68" mass="7298">MKSPSSPRFALSISGALRRRINQAAHAEGLRQEIAARARIVQELRLLAAKGAGSEAIGAYLDRLERGA</sequence>
<dbReference type="EMBL" id="BAABGJ010000076">
    <property type="protein sequence ID" value="GAA4352916.1"/>
    <property type="molecule type" value="Genomic_DNA"/>
</dbReference>